<dbReference type="GO" id="GO:0000981">
    <property type="term" value="F:DNA-binding transcription factor activity, RNA polymerase II-specific"/>
    <property type="evidence" value="ECO:0007669"/>
    <property type="project" value="TreeGrafter"/>
</dbReference>
<keyword evidence="7" id="KW-1185">Reference proteome</keyword>
<dbReference type="PANTHER" id="PTHR11969">
    <property type="entry name" value="MAX DIMERIZATION, MAD"/>
    <property type="match status" value="1"/>
</dbReference>
<proteinExistence type="predicted"/>
<feature type="domain" description="Plant bHLH transcription factor ACT-like" evidence="6">
    <location>
        <begin position="17"/>
        <end position="89"/>
    </location>
</feature>
<keyword evidence="5" id="KW-0539">Nucleus</keyword>
<accession>A0A6J1HYA2</accession>
<dbReference type="RefSeq" id="XP_022968825.1">
    <property type="nucleotide sequence ID" value="XM_023113057.1"/>
</dbReference>
<evidence type="ECO:0000259" key="6">
    <source>
        <dbReference type="Pfam" id="PF22754"/>
    </source>
</evidence>
<name>A0A6J1HYA2_CUCMA</name>
<dbReference type="GeneID" id="111467945"/>
<comment type="subcellular location">
    <subcellularLocation>
        <location evidence="1">Nucleus</location>
    </subcellularLocation>
</comment>
<gene>
    <name evidence="8" type="primary">LOC111467945</name>
</gene>
<evidence type="ECO:0000313" key="8">
    <source>
        <dbReference type="RefSeq" id="XP_022968825.1"/>
    </source>
</evidence>
<dbReference type="OrthoDB" id="684567at2759"/>
<dbReference type="InterPro" id="IPR054502">
    <property type="entry name" value="bHLH-TF_ACT-like_plant"/>
</dbReference>
<evidence type="ECO:0000256" key="5">
    <source>
        <dbReference type="ARBA" id="ARBA00023242"/>
    </source>
</evidence>
<keyword evidence="4" id="KW-0804">Transcription</keyword>
<organism evidence="7 8">
    <name type="scientific">Cucurbita maxima</name>
    <name type="common">Pumpkin</name>
    <name type="synonym">Winter squash</name>
    <dbReference type="NCBI Taxonomy" id="3661"/>
    <lineage>
        <taxon>Eukaryota</taxon>
        <taxon>Viridiplantae</taxon>
        <taxon>Streptophyta</taxon>
        <taxon>Embryophyta</taxon>
        <taxon>Tracheophyta</taxon>
        <taxon>Spermatophyta</taxon>
        <taxon>Magnoliopsida</taxon>
        <taxon>eudicotyledons</taxon>
        <taxon>Gunneridae</taxon>
        <taxon>Pentapetalae</taxon>
        <taxon>rosids</taxon>
        <taxon>fabids</taxon>
        <taxon>Cucurbitales</taxon>
        <taxon>Cucurbitaceae</taxon>
        <taxon>Cucurbiteae</taxon>
        <taxon>Cucurbita</taxon>
    </lineage>
</organism>
<dbReference type="KEGG" id="cmax:111467945"/>
<evidence type="ECO:0000256" key="4">
    <source>
        <dbReference type="ARBA" id="ARBA00023163"/>
    </source>
</evidence>
<dbReference type="Pfam" id="PF22754">
    <property type="entry name" value="bHLH-TF_ACT-like_plant"/>
    <property type="match status" value="1"/>
</dbReference>
<dbReference type="GO" id="GO:0000978">
    <property type="term" value="F:RNA polymerase II cis-regulatory region sequence-specific DNA binding"/>
    <property type="evidence" value="ECO:0007669"/>
    <property type="project" value="TreeGrafter"/>
</dbReference>
<dbReference type="Proteomes" id="UP000504608">
    <property type="component" value="Unplaced"/>
</dbReference>
<protein>
    <submittedName>
        <fullName evidence="8">Transcription factor bHLH96-like</fullName>
    </submittedName>
</protein>
<keyword evidence="3" id="KW-0238">DNA-binding</keyword>
<dbReference type="GO" id="GO:0005634">
    <property type="term" value="C:nucleus"/>
    <property type="evidence" value="ECO:0007669"/>
    <property type="project" value="UniProtKB-SubCell"/>
</dbReference>
<dbReference type="AlphaFoldDB" id="A0A6J1HYA2"/>
<evidence type="ECO:0000256" key="3">
    <source>
        <dbReference type="ARBA" id="ARBA00023125"/>
    </source>
</evidence>
<evidence type="ECO:0000256" key="1">
    <source>
        <dbReference type="ARBA" id="ARBA00004123"/>
    </source>
</evidence>
<evidence type="ECO:0000256" key="2">
    <source>
        <dbReference type="ARBA" id="ARBA00023015"/>
    </source>
</evidence>
<keyword evidence="2" id="KW-0805">Transcription regulation</keyword>
<reference evidence="8" key="1">
    <citation type="submission" date="2025-08" db="UniProtKB">
        <authorList>
            <consortium name="RefSeq"/>
        </authorList>
    </citation>
    <scope>IDENTIFICATION</scope>
    <source>
        <tissue evidence="8">Young leaves</tissue>
    </source>
</reference>
<sequence length="104" mass="11783">MASTDRSNSSNPNNVIDIEVSMAECHARIKIRCRKFPKQLRKIVSGLHSLRLTVLQLNVSTAHQIALYSFTLKVEEDCALCSEEEISRGVYQLLCRIQEEAFSV</sequence>
<evidence type="ECO:0000313" key="7">
    <source>
        <dbReference type="Proteomes" id="UP000504608"/>
    </source>
</evidence>
<dbReference type="PANTHER" id="PTHR11969:SF54">
    <property type="entry name" value="MAD-LIKE PROTEIN 1"/>
    <property type="match status" value="1"/>
</dbReference>